<reference evidence="4" key="1">
    <citation type="submission" date="2022-02" db="EMBL/GenBank/DDBJ databases">
        <title>Fredinandcohnia quinoae sp. nov. isolated from Chenopodium quinoa seeds.</title>
        <authorList>
            <person name="Saati-Santamaria Z."/>
            <person name="Flores-Felix J.D."/>
            <person name="Igual J.M."/>
            <person name="Velazquez E."/>
            <person name="Garcia-Fraile P."/>
            <person name="Martinez-Molina E."/>
        </authorList>
    </citation>
    <scope>NUCLEOTIDE SEQUENCE</scope>
    <source>
        <strain evidence="4">SECRCQ15</strain>
    </source>
</reference>
<keyword evidence="2" id="KW-0227">DNA damage</keyword>
<dbReference type="InterPro" id="IPR017961">
    <property type="entry name" value="DNA_pol_Y-fam_little_finger"/>
</dbReference>
<accession>A0AAW5E6T7</accession>
<evidence type="ECO:0000256" key="1">
    <source>
        <dbReference type="ARBA" id="ARBA00010945"/>
    </source>
</evidence>
<comment type="function">
    <text evidence="2">Poorly processive, error-prone DNA polymerase involved in untargeted mutagenesis. Copies undamaged DNA at stalled replication forks, which arise in vivo from mismatched or misaligned primer ends. These misaligned primers can be extended by PolIV. Exhibits no 3'-5' exonuclease (proofreading) activity. May be involved in translesional synthesis, in conjunction with the beta clamp from PolIII.</text>
</comment>
<dbReference type="InterPro" id="IPR001126">
    <property type="entry name" value="UmuC"/>
</dbReference>
<dbReference type="SUPFAM" id="SSF100879">
    <property type="entry name" value="Lesion bypass DNA polymerase (Y-family), little finger domain"/>
    <property type="match status" value="1"/>
</dbReference>
<dbReference type="InterPro" id="IPR022880">
    <property type="entry name" value="DNApol_IV"/>
</dbReference>
<feature type="domain" description="UmuC" evidence="3">
    <location>
        <begin position="6"/>
        <end position="191"/>
    </location>
</feature>
<dbReference type="Pfam" id="PF11799">
    <property type="entry name" value="IMS_C"/>
    <property type="match status" value="1"/>
</dbReference>
<dbReference type="InterPro" id="IPR043128">
    <property type="entry name" value="Rev_trsase/Diguanyl_cyclase"/>
</dbReference>
<proteinExistence type="inferred from homology"/>
<comment type="subcellular location">
    <subcellularLocation>
        <location evidence="2">Cytoplasm</location>
    </subcellularLocation>
</comment>
<comment type="caution">
    <text evidence="4">The sequence shown here is derived from an EMBL/GenBank/DDBJ whole genome shotgun (WGS) entry which is preliminary data.</text>
</comment>
<dbReference type="PROSITE" id="PS50173">
    <property type="entry name" value="UMUC"/>
    <property type="match status" value="1"/>
</dbReference>
<evidence type="ECO:0000313" key="4">
    <source>
        <dbReference type="EMBL" id="MCH1624858.1"/>
    </source>
</evidence>
<evidence type="ECO:0000259" key="3">
    <source>
        <dbReference type="PROSITE" id="PS50173"/>
    </source>
</evidence>
<dbReference type="GO" id="GO:0005829">
    <property type="term" value="C:cytosol"/>
    <property type="evidence" value="ECO:0007669"/>
    <property type="project" value="TreeGrafter"/>
</dbReference>
<dbReference type="PANTHER" id="PTHR11076">
    <property type="entry name" value="DNA REPAIR POLYMERASE UMUC / TRANSFERASE FAMILY MEMBER"/>
    <property type="match status" value="1"/>
</dbReference>
<keyword evidence="2" id="KW-0460">Magnesium</keyword>
<dbReference type="InterPro" id="IPR050116">
    <property type="entry name" value="DNA_polymerase-Y"/>
</dbReference>
<comment type="similarity">
    <text evidence="1 2">Belongs to the DNA polymerase type-Y family.</text>
</comment>
<dbReference type="GO" id="GO:0009432">
    <property type="term" value="P:SOS response"/>
    <property type="evidence" value="ECO:0007669"/>
    <property type="project" value="TreeGrafter"/>
</dbReference>
<protein>
    <recommendedName>
        <fullName evidence="2">DNA polymerase IV</fullName>
        <shortName evidence="2">Pol IV</shortName>
        <ecNumber evidence="2">2.7.7.7</ecNumber>
    </recommendedName>
</protein>
<dbReference type="GO" id="GO:0000287">
    <property type="term" value="F:magnesium ion binding"/>
    <property type="evidence" value="ECO:0007669"/>
    <property type="project" value="UniProtKB-UniRule"/>
</dbReference>
<evidence type="ECO:0000256" key="2">
    <source>
        <dbReference type="HAMAP-Rule" id="MF_01113"/>
    </source>
</evidence>
<dbReference type="GO" id="GO:0042276">
    <property type="term" value="P:error-prone translesion synthesis"/>
    <property type="evidence" value="ECO:0007669"/>
    <property type="project" value="TreeGrafter"/>
</dbReference>
<dbReference type="Gene3D" id="3.40.1170.60">
    <property type="match status" value="1"/>
</dbReference>
<dbReference type="InterPro" id="IPR043502">
    <property type="entry name" value="DNA/RNA_pol_sf"/>
</dbReference>
<keyword evidence="2 4" id="KW-0808">Transferase</keyword>
<dbReference type="CDD" id="cd03586">
    <property type="entry name" value="PolY_Pol_IV_kappa"/>
    <property type="match status" value="1"/>
</dbReference>
<keyword evidence="2" id="KW-0963">Cytoplasm</keyword>
<feature type="site" description="Substrate discrimination" evidence="2">
    <location>
        <position position="15"/>
    </location>
</feature>
<feature type="binding site" evidence="2">
    <location>
        <position position="106"/>
    </location>
    <ligand>
        <name>Mg(2+)</name>
        <dbReference type="ChEBI" id="CHEBI:18420"/>
    </ligand>
</feature>
<dbReference type="NCBIfam" id="NF002848">
    <property type="entry name" value="PRK03103.1"/>
    <property type="match status" value="1"/>
</dbReference>
<dbReference type="Gene3D" id="1.10.150.20">
    <property type="entry name" value="5' to 3' exonuclease, C-terminal subdomain"/>
    <property type="match status" value="1"/>
</dbReference>
<keyword evidence="2" id="KW-0235">DNA replication</keyword>
<feature type="binding site" evidence="2">
    <location>
        <position position="10"/>
    </location>
    <ligand>
        <name>Mg(2+)</name>
        <dbReference type="ChEBI" id="CHEBI:18420"/>
    </ligand>
</feature>
<comment type="cofactor">
    <cofactor evidence="2">
        <name>Mg(2+)</name>
        <dbReference type="ChEBI" id="CHEBI:18420"/>
    </cofactor>
    <text evidence="2">Binds 2 magnesium ions per subunit.</text>
</comment>
<keyword evidence="5" id="KW-1185">Reference proteome</keyword>
<sequence length="418" mass="47190">MKKKVIFLADCQSFYASVEKATHPQYAKKPLAVAGDPKRRSGIILAACPIAKGFGVSTAESLREAFDKCPQLVAIQPRMQEYVNISLQITSILESYTNLVEPFSIDEQFLDVTASLHFFESPQDMARHIQKRILIQTGIYMRIGIGENKVLAKMACDNFAKKNADGIFELTKQNITEYLWPLAPDKMFGVGSKTLYHLHQIGLRTIGDVAKTNIADLKKRLQKYHGKKCDVLAQVLWSTANGIDYSPVTPDAFSLQKGIGRQTTLPIDYYEAKDIEVVLLELSSLICQRSRYKGYMGTVVHVGVQGADFKKPTGFHRQKKLQHPSCLTSEVFETAKMLFHQHWNELPVRKVFVSLSQFQTDDRLQLSLFENRERQLSLEKSMDTIKQKFGETSIFFASSLTRAGQAKFLAQKIGGHIK</sequence>
<dbReference type="HAMAP" id="MF_01113">
    <property type="entry name" value="DNApol_IV"/>
    <property type="match status" value="1"/>
</dbReference>
<dbReference type="InterPro" id="IPR036775">
    <property type="entry name" value="DNA_pol_Y-fam_lit_finger_sf"/>
</dbReference>
<dbReference type="GO" id="GO:0003887">
    <property type="term" value="F:DNA-directed DNA polymerase activity"/>
    <property type="evidence" value="ECO:0007669"/>
    <property type="project" value="UniProtKB-UniRule"/>
</dbReference>
<dbReference type="Pfam" id="PF00817">
    <property type="entry name" value="IMS"/>
    <property type="match status" value="1"/>
</dbReference>
<dbReference type="Gene3D" id="3.30.1490.100">
    <property type="entry name" value="DNA polymerase, Y-family, little finger domain"/>
    <property type="match status" value="1"/>
</dbReference>
<dbReference type="EC" id="2.7.7.7" evidence="2"/>
<dbReference type="SUPFAM" id="SSF56672">
    <property type="entry name" value="DNA/RNA polymerases"/>
    <property type="match status" value="1"/>
</dbReference>
<keyword evidence="2" id="KW-0479">Metal-binding</keyword>
<organism evidence="4 5">
    <name type="scientific">Fredinandcohnia quinoae</name>
    <dbReference type="NCBI Taxonomy" id="2918902"/>
    <lineage>
        <taxon>Bacteria</taxon>
        <taxon>Bacillati</taxon>
        <taxon>Bacillota</taxon>
        <taxon>Bacilli</taxon>
        <taxon>Bacillales</taxon>
        <taxon>Bacillaceae</taxon>
        <taxon>Fredinandcohnia</taxon>
    </lineage>
</organism>
<dbReference type="Gene3D" id="3.30.70.270">
    <property type="match status" value="1"/>
</dbReference>
<keyword evidence="2 4" id="KW-0548">Nucleotidyltransferase</keyword>
<dbReference type="GO" id="GO:0003684">
    <property type="term" value="F:damaged DNA binding"/>
    <property type="evidence" value="ECO:0007669"/>
    <property type="project" value="InterPro"/>
</dbReference>
<feature type="active site" evidence="2">
    <location>
        <position position="107"/>
    </location>
</feature>
<keyword evidence="2" id="KW-0238">DNA-binding</keyword>
<dbReference type="RefSeq" id="WP_240253607.1">
    <property type="nucleotide sequence ID" value="NZ_JAKTTI010000005.1"/>
</dbReference>
<dbReference type="GO" id="GO:0006281">
    <property type="term" value="P:DNA repair"/>
    <property type="evidence" value="ECO:0007669"/>
    <property type="project" value="UniProtKB-UniRule"/>
</dbReference>
<dbReference type="EMBL" id="JAKTTI010000005">
    <property type="protein sequence ID" value="MCH1624858.1"/>
    <property type="molecule type" value="Genomic_DNA"/>
</dbReference>
<keyword evidence="2" id="KW-0515">Mutator protein</keyword>
<comment type="subunit">
    <text evidence="2">Monomer.</text>
</comment>
<dbReference type="Proteomes" id="UP001431131">
    <property type="component" value="Unassembled WGS sequence"/>
</dbReference>
<evidence type="ECO:0000313" key="5">
    <source>
        <dbReference type="Proteomes" id="UP001431131"/>
    </source>
</evidence>
<keyword evidence="2" id="KW-0234">DNA repair</keyword>
<dbReference type="PANTHER" id="PTHR11076:SF35">
    <property type="entry name" value="DNA REPAIR PROTEIN HOMOLOG YOBH"/>
    <property type="match status" value="1"/>
</dbReference>
<dbReference type="AlphaFoldDB" id="A0AAW5E6T7"/>
<gene>
    <name evidence="2" type="primary">dinB</name>
    <name evidence="4" type="ORF">MJG50_05925</name>
</gene>
<keyword evidence="2" id="KW-0239">DNA-directed DNA polymerase</keyword>
<name>A0AAW5E6T7_9BACI</name>
<dbReference type="GO" id="GO:0006261">
    <property type="term" value="P:DNA-templated DNA replication"/>
    <property type="evidence" value="ECO:0007669"/>
    <property type="project" value="UniProtKB-UniRule"/>
</dbReference>
<comment type="catalytic activity">
    <reaction evidence="2">
        <text>DNA(n) + a 2'-deoxyribonucleoside 5'-triphosphate = DNA(n+1) + diphosphate</text>
        <dbReference type="Rhea" id="RHEA:22508"/>
        <dbReference type="Rhea" id="RHEA-COMP:17339"/>
        <dbReference type="Rhea" id="RHEA-COMP:17340"/>
        <dbReference type="ChEBI" id="CHEBI:33019"/>
        <dbReference type="ChEBI" id="CHEBI:61560"/>
        <dbReference type="ChEBI" id="CHEBI:173112"/>
        <dbReference type="EC" id="2.7.7.7"/>
    </reaction>
</comment>